<feature type="active site" description="Glycyl thioester intermediate" evidence="9">
    <location>
        <position position="181"/>
    </location>
</feature>
<evidence type="ECO:0000256" key="7">
    <source>
        <dbReference type="ARBA" id="ARBA00022840"/>
    </source>
</evidence>
<evidence type="ECO:0000256" key="9">
    <source>
        <dbReference type="PROSITE-ProRule" id="PRU10132"/>
    </source>
</evidence>
<dbReference type="InterPro" id="IPR023318">
    <property type="entry name" value="Ub_act_enz_dom_a_sf"/>
</dbReference>
<dbReference type="EMBL" id="MU806780">
    <property type="protein sequence ID" value="KAJ3833067.1"/>
    <property type="molecule type" value="Genomic_DNA"/>
</dbReference>
<keyword evidence="7" id="KW-0067">ATP-binding</keyword>
<feature type="compositionally biased region" description="Polar residues" evidence="10">
    <location>
        <begin position="520"/>
        <end position="530"/>
    </location>
</feature>
<feature type="region of interest" description="Disordered" evidence="10">
    <location>
        <begin position="520"/>
        <end position="540"/>
    </location>
</feature>
<dbReference type="Gene3D" id="1.10.10.520">
    <property type="entry name" value="Ubiquitin activating enzymes (Uba3). Chain: B, domain 2"/>
    <property type="match status" value="1"/>
</dbReference>
<feature type="region of interest" description="Disordered" evidence="10">
    <location>
        <begin position="596"/>
        <end position="733"/>
    </location>
</feature>
<dbReference type="InterPro" id="IPR045886">
    <property type="entry name" value="ThiF/MoeB/HesA"/>
</dbReference>
<dbReference type="FunFam" id="3.50.50.80:FF:000004">
    <property type="entry name" value="Ubiquitin-activating enzyme E1-like"/>
    <property type="match status" value="1"/>
</dbReference>
<evidence type="ECO:0000313" key="13">
    <source>
        <dbReference type="EMBL" id="KAJ3833067.1"/>
    </source>
</evidence>
<dbReference type="InterPro" id="IPR033127">
    <property type="entry name" value="UBQ-activ_enz_E1_Cys_AS"/>
</dbReference>
<keyword evidence="4" id="KW-0547">Nucleotide-binding</keyword>
<feature type="compositionally biased region" description="Polar residues" evidence="10">
    <location>
        <begin position="683"/>
        <end position="699"/>
    </location>
</feature>
<evidence type="ECO:0000256" key="10">
    <source>
        <dbReference type="SAM" id="MobiDB-lite"/>
    </source>
</evidence>
<dbReference type="Gene3D" id="3.10.290.20">
    <property type="entry name" value="Ubiquitin-like 2 activating enzyme e1b. Chain: B, domain 3"/>
    <property type="match status" value="1"/>
</dbReference>
<evidence type="ECO:0000256" key="6">
    <source>
        <dbReference type="ARBA" id="ARBA00022833"/>
    </source>
</evidence>
<dbReference type="AlphaFoldDB" id="A0AA38U652"/>
<dbReference type="InterPro" id="IPR035985">
    <property type="entry name" value="Ubiquitin-activating_enz"/>
</dbReference>
<evidence type="ECO:0000256" key="2">
    <source>
        <dbReference type="ARBA" id="ARBA00005673"/>
    </source>
</evidence>
<evidence type="ECO:0000256" key="5">
    <source>
        <dbReference type="ARBA" id="ARBA00022786"/>
    </source>
</evidence>
<evidence type="ECO:0000256" key="4">
    <source>
        <dbReference type="ARBA" id="ARBA00022741"/>
    </source>
</evidence>
<feature type="domain" description="THIF-type NAD/FAD binding fold" evidence="11">
    <location>
        <begin position="14"/>
        <end position="428"/>
    </location>
</feature>
<evidence type="ECO:0000256" key="8">
    <source>
        <dbReference type="ARBA" id="ARBA00073512"/>
    </source>
</evidence>
<gene>
    <name evidence="13" type="ORF">F5878DRAFT_654449</name>
</gene>
<evidence type="ECO:0000259" key="11">
    <source>
        <dbReference type="Pfam" id="PF00899"/>
    </source>
</evidence>
<keyword evidence="5" id="KW-0833">Ubl conjugation pathway</keyword>
<dbReference type="PANTHER" id="PTHR10953">
    <property type="entry name" value="UBIQUITIN-ACTIVATING ENZYME E1"/>
    <property type="match status" value="1"/>
</dbReference>
<dbReference type="GO" id="GO:0016925">
    <property type="term" value="P:protein sumoylation"/>
    <property type="evidence" value="ECO:0007669"/>
    <property type="project" value="TreeGrafter"/>
</dbReference>
<feature type="compositionally biased region" description="Low complexity" evidence="10">
    <location>
        <begin position="434"/>
        <end position="443"/>
    </location>
</feature>
<dbReference type="InterPro" id="IPR019572">
    <property type="entry name" value="UBA_E1_SCCH"/>
</dbReference>
<evidence type="ECO:0000259" key="12">
    <source>
        <dbReference type="Pfam" id="PF10585"/>
    </source>
</evidence>
<dbReference type="PANTHER" id="PTHR10953:SF5">
    <property type="entry name" value="SUMO-ACTIVATING ENZYME SUBUNIT 2"/>
    <property type="match status" value="1"/>
</dbReference>
<evidence type="ECO:0000313" key="14">
    <source>
        <dbReference type="Proteomes" id="UP001163846"/>
    </source>
</evidence>
<dbReference type="SUPFAM" id="SSF69572">
    <property type="entry name" value="Activating enzymes of the ubiquitin-like proteins"/>
    <property type="match status" value="1"/>
</dbReference>
<dbReference type="GO" id="GO:0046872">
    <property type="term" value="F:metal ion binding"/>
    <property type="evidence" value="ECO:0007669"/>
    <property type="project" value="UniProtKB-KW"/>
</dbReference>
<protein>
    <recommendedName>
        <fullName evidence="8">Ubiquitin-activating enzyme E1-like</fullName>
    </recommendedName>
</protein>
<keyword evidence="3" id="KW-0479">Metal-binding</keyword>
<name>A0AA38U652_9AGAR</name>
<feature type="domain" description="Ubiquitin-activating enzyme SCCH" evidence="12">
    <location>
        <begin position="333"/>
        <end position="397"/>
    </location>
</feature>
<feature type="compositionally biased region" description="Acidic residues" evidence="10">
    <location>
        <begin position="645"/>
        <end position="657"/>
    </location>
</feature>
<dbReference type="GO" id="GO:0031510">
    <property type="term" value="C:SUMO activating enzyme complex"/>
    <property type="evidence" value="ECO:0007669"/>
    <property type="project" value="TreeGrafter"/>
</dbReference>
<sequence length="733" mass="79092">MSTAPGRTKHAEAILGPKLHSRLSQTKVLVVGAGGIGCELLKTIVLTGFTQITLLDLDTIDLSNLNRQFLFRTKDVKKPKSITAARAASSFNPNAKITPIFGNIKDEEYDVNWFKGFGVVLNALDNLDARRHVNKMCMAAGVPLVESGTAGYLGQVQPLVKDATECFDCIPKPTPKSFPVCTIRSTPSQPIHCIVWSKSYLMGQLFGTDEEAGAGTSELDEAEKNGENAEEIAKLRQEARSFARVRAAIRSYNVNSPEDPAKIAFEKVFKADIENLLSMSDMWKHRAPPVPLDYDTIINGSFVGVDSSQALNGTTGASGQTNGSKVVMKDQKKLTLKENLELFVSSVHSLSARLSSNEVQTIEFDKDDEDTLDFVTAASNLRSAAYGIEGKSKWEVKEMAGNIIPAIATTNAIIAGLIVLQALNLLRASLSSPSPSASASSSSQDAIHDPGTQPKVDYSSLRNVHIQIKPSVPLSSVKLSSPNPNCGICRDTYTLVNCDRTRTTLRDIVHGVLGWSKQKANGNSQLNGQGNDVADNDEEGDREISVYEDKRILADPDWDDNLDRTLESLNVGRGKFISIVHEDGAWETVQVGIGELPPTHPPNADPYILPSPLPKLVKKPKSKQSVPPSTPPPRTSLKRSLPVDNDNDDVLVIDDGENDGKKAGARDTNGEPAAKKAKMSNDGAGNTKNSANATGLTSPSKKRKLEEDGLVMMDGPGEGGMDEDEDVIIIDED</sequence>
<evidence type="ECO:0000256" key="1">
    <source>
        <dbReference type="ARBA" id="ARBA00004718"/>
    </source>
</evidence>
<comment type="pathway">
    <text evidence="1">Protein modification; protein sumoylation.</text>
</comment>
<keyword evidence="6" id="KW-0862">Zinc</keyword>
<reference evidence="13" key="1">
    <citation type="submission" date="2022-08" db="EMBL/GenBank/DDBJ databases">
        <authorList>
            <consortium name="DOE Joint Genome Institute"/>
            <person name="Min B."/>
            <person name="Riley R."/>
            <person name="Sierra-Patev S."/>
            <person name="Naranjo-Ortiz M."/>
            <person name="Looney B."/>
            <person name="Konkel Z."/>
            <person name="Slot J.C."/>
            <person name="Sakamoto Y."/>
            <person name="Steenwyk J.L."/>
            <person name="Rokas A."/>
            <person name="Carro J."/>
            <person name="Camarero S."/>
            <person name="Ferreira P."/>
            <person name="Molpeceres G."/>
            <person name="Ruiz-Duenas F.J."/>
            <person name="Serrano A."/>
            <person name="Henrissat B."/>
            <person name="Drula E."/>
            <person name="Hughes K.W."/>
            <person name="Mata J.L."/>
            <person name="Ishikawa N.K."/>
            <person name="Vargas-Isla R."/>
            <person name="Ushijima S."/>
            <person name="Smith C.A."/>
            <person name="Ahrendt S."/>
            <person name="Andreopoulos W."/>
            <person name="He G."/>
            <person name="Labutti K."/>
            <person name="Lipzen A."/>
            <person name="Ng V."/>
            <person name="Sandor L."/>
            <person name="Barry K."/>
            <person name="Martinez A.T."/>
            <person name="Xiao Y."/>
            <person name="Gibbons J.G."/>
            <person name="Terashima K."/>
            <person name="Hibbett D.S."/>
            <person name="Grigoriev I.V."/>
        </authorList>
    </citation>
    <scope>NUCLEOTIDE SEQUENCE</scope>
    <source>
        <strain evidence="13">TFB9207</strain>
    </source>
</reference>
<keyword evidence="14" id="KW-1185">Reference proteome</keyword>
<feature type="region of interest" description="Disordered" evidence="10">
    <location>
        <begin position="434"/>
        <end position="454"/>
    </location>
</feature>
<dbReference type="GO" id="GO:0005524">
    <property type="term" value="F:ATP binding"/>
    <property type="evidence" value="ECO:0007669"/>
    <property type="project" value="UniProtKB-KW"/>
</dbReference>
<dbReference type="Pfam" id="PF10585">
    <property type="entry name" value="UBA_E1_SCCH"/>
    <property type="match status" value="1"/>
</dbReference>
<evidence type="ECO:0000256" key="3">
    <source>
        <dbReference type="ARBA" id="ARBA00022723"/>
    </source>
</evidence>
<dbReference type="InterPro" id="IPR042449">
    <property type="entry name" value="Ub-E1_IAD_1"/>
</dbReference>
<dbReference type="Proteomes" id="UP001163846">
    <property type="component" value="Unassembled WGS sequence"/>
</dbReference>
<feature type="compositionally biased region" description="Basic and acidic residues" evidence="10">
    <location>
        <begin position="658"/>
        <end position="669"/>
    </location>
</feature>
<dbReference type="FunFam" id="1.10.10.520:FF:000011">
    <property type="entry name" value="Ubiquitin-activating enzyme E1-like"/>
    <property type="match status" value="1"/>
</dbReference>
<dbReference type="GO" id="GO:0005737">
    <property type="term" value="C:cytoplasm"/>
    <property type="evidence" value="ECO:0007669"/>
    <property type="project" value="TreeGrafter"/>
</dbReference>
<proteinExistence type="inferred from homology"/>
<dbReference type="GO" id="GO:0019948">
    <property type="term" value="F:SUMO activating enzyme activity"/>
    <property type="evidence" value="ECO:0007669"/>
    <property type="project" value="TreeGrafter"/>
</dbReference>
<accession>A0AA38U652</accession>
<comment type="similarity">
    <text evidence="2">Belongs to the ubiquitin-activating E1 family.</text>
</comment>
<dbReference type="InterPro" id="IPR000594">
    <property type="entry name" value="ThiF_NAD_FAD-bd"/>
</dbReference>
<comment type="caution">
    <text evidence="13">The sequence shown here is derived from an EMBL/GenBank/DDBJ whole genome shotgun (WGS) entry which is preliminary data.</text>
</comment>
<dbReference type="PROSITE" id="PS00865">
    <property type="entry name" value="UBIQUITIN_ACTIVAT_2"/>
    <property type="match status" value="1"/>
</dbReference>
<feature type="compositionally biased region" description="Pro residues" evidence="10">
    <location>
        <begin position="598"/>
        <end position="613"/>
    </location>
</feature>
<organism evidence="13 14">
    <name type="scientific">Lentinula raphanica</name>
    <dbReference type="NCBI Taxonomy" id="153919"/>
    <lineage>
        <taxon>Eukaryota</taxon>
        <taxon>Fungi</taxon>
        <taxon>Dikarya</taxon>
        <taxon>Basidiomycota</taxon>
        <taxon>Agaricomycotina</taxon>
        <taxon>Agaricomycetes</taxon>
        <taxon>Agaricomycetidae</taxon>
        <taxon>Agaricales</taxon>
        <taxon>Marasmiineae</taxon>
        <taxon>Omphalotaceae</taxon>
        <taxon>Lentinula</taxon>
    </lineage>
</organism>
<dbReference type="Gene3D" id="3.50.50.80">
    <property type="entry name" value="Ubiquitin-activating enzyme E1, inactive adenylation domain, subdomain 1"/>
    <property type="match status" value="1"/>
</dbReference>
<feature type="compositionally biased region" description="Acidic residues" evidence="10">
    <location>
        <begin position="720"/>
        <end position="733"/>
    </location>
</feature>
<dbReference type="Pfam" id="PF00899">
    <property type="entry name" value="ThiF"/>
    <property type="match status" value="1"/>
</dbReference>